<accession>A0A811SGH7</accession>
<evidence type="ECO:0000313" key="3">
    <source>
        <dbReference type="Proteomes" id="UP000604825"/>
    </source>
</evidence>
<evidence type="ECO:0000256" key="1">
    <source>
        <dbReference type="SAM" id="MobiDB-lite"/>
    </source>
</evidence>
<feature type="region of interest" description="Disordered" evidence="1">
    <location>
        <begin position="228"/>
        <end position="251"/>
    </location>
</feature>
<sequence>MATVVPRVRGGAQLRPRRIRAARPRQQPVRPWRTRDLGGRMRWRLMVLLLKVHRAAGKLMGAASAALSVAAAARRWVAAGRTDTDAGAASHEESPAVCTRFYGFLCTSLVLSMLLLAADVAAHLQGWHLAVDVPDLLAVKGLFSAGYAPWRPKDARSDGVADGVRRCGGRGGVGEEEVRGGAEEEVVWEEGVASARGLLPAASIAPGAMADGMGREAAAAVVAVELEDSTERKVREGDGRSPYRFTEATEC</sequence>
<gene>
    <name evidence="2" type="ORF">NCGR_LOCUS64013</name>
</gene>
<comment type="caution">
    <text evidence="2">The sequence shown here is derived from an EMBL/GenBank/DDBJ whole genome shotgun (WGS) entry which is preliminary data.</text>
</comment>
<dbReference type="EMBL" id="CAJGYO010000019">
    <property type="protein sequence ID" value="CAD6339915.1"/>
    <property type="molecule type" value="Genomic_DNA"/>
</dbReference>
<name>A0A811SGH7_9POAL</name>
<organism evidence="2 3">
    <name type="scientific">Miscanthus lutarioriparius</name>
    <dbReference type="NCBI Taxonomy" id="422564"/>
    <lineage>
        <taxon>Eukaryota</taxon>
        <taxon>Viridiplantae</taxon>
        <taxon>Streptophyta</taxon>
        <taxon>Embryophyta</taxon>
        <taxon>Tracheophyta</taxon>
        <taxon>Spermatophyta</taxon>
        <taxon>Magnoliopsida</taxon>
        <taxon>Liliopsida</taxon>
        <taxon>Poales</taxon>
        <taxon>Poaceae</taxon>
        <taxon>PACMAD clade</taxon>
        <taxon>Panicoideae</taxon>
        <taxon>Andropogonodae</taxon>
        <taxon>Andropogoneae</taxon>
        <taxon>Saccharinae</taxon>
        <taxon>Miscanthus</taxon>
    </lineage>
</organism>
<reference evidence="2" key="1">
    <citation type="submission" date="2020-10" db="EMBL/GenBank/DDBJ databases">
        <authorList>
            <person name="Han B."/>
            <person name="Lu T."/>
            <person name="Zhao Q."/>
            <person name="Huang X."/>
            <person name="Zhao Y."/>
        </authorList>
    </citation>
    <scope>NUCLEOTIDE SEQUENCE</scope>
</reference>
<dbReference type="AlphaFoldDB" id="A0A811SGH7"/>
<feature type="compositionally biased region" description="Basic and acidic residues" evidence="1">
    <location>
        <begin position="229"/>
        <end position="241"/>
    </location>
</feature>
<evidence type="ECO:0000313" key="2">
    <source>
        <dbReference type="EMBL" id="CAD6339915.1"/>
    </source>
</evidence>
<dbReference type="Proteomes" id="UP000604825">
    <property type="component" value="Unassembled WGS sequence"/>
</dbReference>
<protein>
    <submittedName>
        <fullName evidence="2">Uncharacterized protein</fullName>
    </submittedName>
</protein>
<keyword evidence="3" id="KW-1185">Reference proteome</keyword>
<proteinExistence type="predicted"/>